<dbReference type="eggNOG" id="KOG0619">
    <property type="taxonomic scope" value="Eukaryota"/>
</dbReference>
<proteinExistence type="predicted"/>
<evidence type="ECO:0000313" key="6">
    <source>
        <dbReference type="EMBL" id="EEN46497.1"/>
    </source>
</evidence>
<evidence type="ECO:0000256" key="2">
    <source>
        <dbReference type="ARBA" id="ARBA00022737"/>
    </source>
</evidence>
<dbReference type="InParanoid" id="C3ZLM4"/>
<keyword evidence="2" id="KW-0677">Repeat</keyword>
<name>C3ZLM4_BRAFL</name>
<dbReference type="SMART" id="SM00369">
    <property type="entry name" value="LRR_TYP"/>
    <property type="match status" value="3"/>
</dbReference>
<dbReference type="AlphaFoldDB" id="C3ZLM4"/>
<feature type="chain" id="PRO_5002934986" evidence="5">
    <location>
        <begin position="25"/>
        <end position="612"/>
    </location>
</feature>
<keyword evidence="4" id="KW-1133">Transmembrane helix</keyword>
<evidence type="ECO:0000256" key="5">
    <source>
        <dbReference type="SAM" id="SignalP"/>
    </source>
</evidence>
<feature type="region of interest" description="Disordered" evidence="3">
    <location>
        <begin position="471"/>
        <end position="492"/>
    </location>
</feature>
<dbReference type="Pfam" id="PF13855">
    <property type="entry name" value="LRR_8"/>
    <property type="match status" value="1"/>
</dbReference>
<sequence>MLKTTVLVLILQVYHFGRFIQVEAQSCPNNCRIAEEHVVDWVSKQGLHCQCPGGDGRGSPCSWVGYGGTKNFPLCLDTIPTGFDEGTCSIFIKHLRSSKILERSFSNVSSVLFLGIQYSNVSMIQPGAFLGLSSVERLYLDHNRISSLGPDSFDGLEKMQNLYLSNNALSVVSMYAFRGLPVLSVLRMSYNYLRSVPVDALLQLKVLTVAVLDFNLITNINQNVLLLSRDDKMFFIMMRNNKLKCDRNLSWFVCNLPQLTLIDYPHLLECASPPELRGTPITAVREYASQVKTDRTRKGITSISCEGMPVTTVTVNTSSASRPHTVYRHMDNPYEANPYEDSTEIPHKDDSSLSGHTTGKVIFLDGDLIVTVDGKIHLVTIMVAVVVPLLLVMASSYIFVLYKRRHRANMARLDVPSGEAESTLVEDEQPTLLRDLICEDSMIQPYLVTFSDVPVIYNQDLVQDSQPSAVTHIEDPGLQPQSSAETHDEDPGLQLQSSAVTHDEDPGPQLQLEVTHDEDPGPQLLPYSVTFEEDPGLQLQPHAVTFDEFEDAGPQLQLEETHDEDPGPQLQPYAVTFDEFEDPGPQLQSYAVTHDEDPGPQLQPYAVAIDEV</sequence>
<dbReference type="PANTHER" id="PTHR24367">
    <property type="entry name" value="LEUCINE-RICH REPEAT-CONTAINING PROTEIN"/>
    <property type="match status" value="1"/>
</dbReference>
<dbReference type="InterPro" id="IPR001611">
    <property type="entry name" value="Leu-rich_rpt"/>
</dbReference>
<feature type="transmembrane region" description="Helical" evidence="4">
    <location>
        <begin position="378"/>
        <end position="402"/>
    </location>
</feature>
<organism>
    <name type="scientific">Branchiostoma floridae</name>
    <name type="common">Florida lancelet</name>
    <name type="synonym">Amphioxus</name>
    <dbReference type="NCBI Taxonomy" id="7739"/>
    <lineage>
        <taxon>Eukaryota</taxon>
        <taxon>Metazoa</taxon>
        <taxon>Chordata</taxon>
        <taxon>Cephalochordata</taxon>
        <taxon>Leptocardii</taxon>
        <taxon>Amphioxiformes</taxon>
        <taxon>Branchiostomatidae</taxon>
        <taxon>Branchiostoma</taxon>
    </lineage>
</organism>
<keyword evidence="1" id="KW-0433">Leucine-rich repeat</keyword>
<evidence type="ECO:0000256" key="1">
    <source>
        <dbReference type="ARBA" id="ARBA00022614"/>
    </source>
</evidence>
<dbReference type="InterPro" id="IPR032675">
    <property type="entry name" value="LRR_dom_sf"/>
</dbReference>
<dbReference type="SUPFAM" id="SSF52058">
    <property type="entry name" value="L domain-like"/>
    <property type="match status" value="1"/>
</dbReference>
<protein>
    <submittedName>
        <fullName evidence="6">Uncharacterized protein</fullName>
    </submittedName>
</protein>
<keyword evidence="4" id="KW-0472">Membrane</keyword>
<accession>C3ZLM4</accession>
<reference evidence="6" key="1">
    <citation type="journal article" date="2008" name="Nature">
        <title>The amphioxus genome and the evolution of the chordate karyotype.</title>
        <authorList>
            <consortium name="US DOE Joint Genome Institute (JGI-PGF)"/>
            <person name="Putnam N.H."/>
            <person name="Butts T."/>
            <person name="Ferrier D.E.K."/>
            <person name="Furlong R.F."/>
            <person name="Hellsten U."/>
            <person name="Kawashima T."/>
            <person name="Robinson-Rechavi M."/>
            <person name="Shoguchi E."/>
            <person name="Terry A."/>
            <person name="Yu J.-K."/>
            <person name="Benito-Gutierrez E.L."/>
            <person name="Dubchak I."/>
            <person name="Garcia-Fernandez J."/>
            <person name="Gibson-Brown J.J."/>
            <person name="Grigoriev I.V."/>
            <person name="Horton A.C."/>
            <person name="de Jong P.J."/>
            <person name="Jurka J."/>
            <person name="Kapitonov V.V."/>
            <person name="Kohara Y."/>
            <person name="Kuroki Y."/>
            <person name="Lindquist E."/>
            <person name="Lucas S."/>
            <person name="Osoegawa K."/>
            <person name="Pennacchio L.A."/>
            <person name="Salamov A.A."/>
            <person name="Satou Y."/>
            <person name="Sauka-Spengler T."/>
            <person name="Schmutz J."/>
            <person name="Shin-I T."/>
            <person name="Toyoda A."/>
            <person name="Bronner-Fraser M."/>
            <person name="Fujiyama A."/>
            <person name="Holland L.Z."/>
            <person name="Holland P.W.H."/>
            <person name="Satoh N."/>
            <person name="Rokhsar D.S."/>
        </authorList>
    </citation>
    <scope>NUCLEOTIDE SEQUENCE [LARGE SCALE GENOMIC DNA]</scope>
    <source>
        <strain evidence="6">S238N-H82</strain>
        <tissue evidence="6">Testes</tissue>
    </source>
</reference>
<gene>
    <name evidence="6" type="ORF">BRAFLDRAFT_86156</name>
</gene>
<keyword evidence="4" id="KW-0812">Transmembrane</keyword>
<evidence type="ECO:0000256" key="4">
    <source>
        <dbReference type="SAM" id="Phobius"/>
    </source>
</evidence>
<dbReference type="PANTHER" id="PTHR24367:SF318">
    <property type="entry name" value="LEUCINE-RICH GLIOMA-INACTIVATED PROTEIN 1-LIKE"/>
    <property type="match status" value="1"/>
</dbReference>
<dbReference type="InterPro" id="IPR051295">
    <property type="entry name" value="LGI_related"/>
</dbReference>
<keyword evidence="5" id="KW-0732">Signal</keyword>
<dbReference type="Gene3D" id="3.80.10.10">
    <property type="entry name" value="Ribonuclease Inhibitor"/>
    <property type="match status" value="1"/>
</dbReference>
<evidence type="ECO:0000256" key="3">
    <source>
        <dbReference type="SAM" id="MobiDB-lite"/>
    </source>
</evidence>
<dbReference type="InterPro" id="IPR003591">
    <property type="entry name" value="Leu-rich_rpt_typical-subtyp"/>
</dbReference>
<dbReference type="EMBL" id="GG666642">
    <property type="protein sequence ID" value="EEN46497.1"/>
    <property type="molecule type" value="Genomic_DNA"/>
</dbReference>
<feature type="signal peptide" evidence="5">
    <location>
        <begin position="1"/>
        <end position="24"/>
    </location>
</feature>